<dbReference type="Pfam" id="PF10067">
    <property type="entry name" value="DUF2306"/>
    <property type="match status" value="1"/>
</dbReference>
<feature type="transmembrane region" description="Helical" evidence="2">
    <location>
        <begin position="76"/>
        <end position="95"/>
    </location>
</feature>
<dbReference type="InterPro" id="IPR018750">
    <property type="entry name" value="DUF2306_membrane"/>
</dbReference>
<dbReference type="EMBL" id="BAABDD010000001">
    <property type="protein sequence ID" value="GAA3724343.1"/>
    <property type="molecule type" value="Genomic_DNA"/>
</dbReference>
<comment type="caution">
    <text evidence="3">The sequence shown here is derived from an EMBL/GenBank/DDBJ whole genome shotgun (WGS) entry which is preliminary data.</text>
</comment>
<evidence type="ECO:0000313" key="3">
    <source>
        <dbReference type="EMBL" id="GAA3724343.1"/>
    </source>
</evidence>
<feature type="compositionally biased region" description="Pro residues" evidence="1">
    <location>
        <begin position="1"/>
        <end position="11"/>
    </location>
</feature>
<keyword evidence="2" id="KW-0812">Transmembrane</keyword>
<keyword evidence="4" id="KW-1185">Reference proteome</keyword>
<evidence type="ECO:0000256" key="1">
    <source>
        <dbReference type="SAM" id="MobiDB-lite"/>
    </source>
</evidence>
<keyword evidence="2" id="KW-1133">Transmembrane helix</keyword>
<evidence type="ECO:0000256" key="2">
    <source>
        <dbReference type="SAM" id="Phobius"/>
    </source>
</evidence>
<accession>A0ABP7EUE3</accession>
<feature type="region of interest" description="Disordered" evidence="1">
    <location>
        <begin position="1"/>
        <end position="24"/>
    </location>
</feature>
<evidence type="ECO:0000313" key="4">
    <source>
        <dbReference type="Proteomes" id="UP001500908"/>
    </source>
</evidence>
<proteinExistence type="predicted"/>
<name>A0ABP7EUE3_9ACTN</name>
<dbReference type="Proteomes" id="UP001500908">
    <property type="component" value="Unassembled WGS sequence"/>
</dbReference>
<organism evidence="3 4">
    <name type="scientific">Salinactinospora qingdaonensis</name>
    <dbReference type="NCBI Taxonomy" id="702744"/>
    <lineage>
        <taxon>Bacteria</taxon>
        <taxon>Bacillati</taxon>
        <taxon>Actinomycetota</taxon>
        <taxon>Actinomycetes</taxon>
        <taxon>Streptosporangiales</taxon>
        <taxon>Nocardiopsidaceae</taxon>
        <taxon>Salinactinospora</taxon>
    </lineage>
</organism>
<reference evidence="4" key="1">
    <citation type="journal article" date="2019" name="Int. J. Syst. Evol. Microbiol.">
        <title>The Global Catalogue of Microorganisms (GCM) 10K type strain sequencing project: providing services to taxonomists for standard genome sequencing and annotation.</title>
        <authorList>
            <consortium name="The Broad Institute Genomics Platform"/>
            <consortium name="The Broad Institute Genome Sequencing Center for Infectious Disease"/>
            <person name="Wu L."/>
            <person name="Ma J."/>
        </authorList>
    </citation>
    <scope>NUCLEOTIDE SEQUENCE [LARGE SCALE GENOMIC DNA]</scope>
    <source>
        <strain evidence="4">JCM 17137</strain>
    </source>
</reference>
<feature type="transmembrane region" description="Helical" evidence="2">
    <location>
        <begin position="212"/>
        <end position="233"/>
    </location>
</feature>
<feature type="transmembrane region" description="Helical" evidence="2">
    <location>
        <begin position="35"/>
        <end position="56"/>
    </location>
</feature>
<feature type="transmembrane region" description="Helical" evidence="2">
    <location>
        <begin position="146"/>
        <end position="166"/>
    </location>
</feature>
<feature type="transmembrane region" description="Helical" evidence="2">
    <location>
        <begin position="178"/>
        <end position="200"/>
    </location>
</feature>
<protein>
    <submittedName>
        <fullName evidence="3">DUF2306 domain-containing protein</fullName>
    </submittedName>
</protein>
<gene>
    <name evidence="3" type="ORF">GCM10022402_01180</name>
</gene>
<sequence>MTTGPSPSPQPPHHHQPGKRRNDNRSRAFATRADWLIPAALILLTVVPVAAGAFRLTELAGGAEVTPENARFFASPLPVVLHILSVTPYCILGAFQFAPGLRRRRPGWHRAAGRLLVPCGLVAALSGLWMTVFYDLPATDGELLAAFRLVFGTVMVVAIVVAFLAVRRRDISTHSAWMVRGYAIGQGAGTQVFTHLPWILFVGPPGELSRALLMAAGWVINLVVAEWVIRTYLARPARGSKRLSPSRR</sequence>
<keyword evidence="2" id="KW-0472">Membrane</keyword>
<feature type="transmembrane region" description="Helical" evidence="2">
    <location>
        <begin position="115"/>
        <end position="134"/>
    </location>
</feature>